<feature type="region of interest" description="Disordered" evidence="1">
    <location>
        <begin position="51"/>
        <end position="72"/>
    </location>
</feature>
<evidence type="ECO:0000256" key="1">
    <source>
        <dbReference type="SAM" id="MobiDB-lite"/>
    </source>
</evidence>
<name>A0A1I8A8E2_9BILA</name>
<proteinExistence type="predicted"/>
<protein>
    <submittedName>
        <fullName evidence="3">Transposase</fullName>
    </submittedName>
</protein>
<organism evidence="2 3">
    <name type="scientific">Steinernema glaseri</name>
    <dbReference type="NCBI Taxonomy" id="37863"/>
    <lineage>
        <taxon>Eukaryota</taxon>
        <taxon>Metazoa</taxon>
        <taxon>Ecdysozoa</taxon>
        <taxon>Nematoda</taxon>
        <taxon>Chromadorea</taxon>
        <taxon>Rhabditida</taxon>
        <taxon>Tylenchina</taxon>
        <taxon>Panagrolaimomorpha</taxon>
        <taxon>Strongyloidoidea</taxon>
        <taxon>Steinernematidae</taxon>
        <taxon>Steinernema</taxon>
    </lineage>
</organism>
<reference evidence="3" key="1">
    <citation type="submission" date="2016-11" db="UniProtKB">
        <authorList>
            <consortium name="WormBaseParasite"/>
        </authorList>
    </citation>
    <scope>IDENTIFICATION</scope>
</reference>
<dbReference type="AlphaFoldDB" id="A0A1I8A8E2"/>
<dbReference type="WBParaSite" id="L893_g33619.t1">
    <property type="protein sequence ID" value="L893_g33619.t1"/>
    <property type="gene ID" value="L893_g33619"/>
</dbReference>
<dbReference type="Proteomes" id="UP000095287">
    <property type="component" value="Unplaced"/>
</dbReference>
<keyword evidence="2" id="KW-1185">Reference proteome</keyword>
<sequence length="72" mass="8102">MTKRTTYSPAHTTKGGNQILDISVNSHPEVVFGLLKNVNFTKSHVHDADNKAAEPRALYKSRERVKIAQQQQ</sequence>
<accession>A0A1I8A8E2</accession>
<evidence type="ECO:0000313" key="2">
    <source>
        <dbReference type="Proteomes" id="UP000095287"/>
    </source>
</evidence>
<evidence type="ECO:0000313" key="3">
    <source>
        <dbReference type="WBParaSite" id="L893_g33619.t1"/>
    </source>
</evidence>